<name>T1ETA1_HELRO</name>
<proteinExistence type="predicted"/>
<gene>
    <name evidence="2" type="primary">20199801</name>
    <name evidence="1" type="ORF">HELRODRAFT_162853</name>
</gene>
<organism evidence="2 3">
    <name type="scientific">Helobdella robusta</name>
    <name type="common">Californian leech</name>
    <dbReference type="NCBI Taxonomy" id="6412"/>
    <lineage>
        <taxon>Eukaryota</taxon>
        <taxon>Metazoa</taxon>
        <taxon>Spiralia</taxon>
        <taxon>Lophotrochozoa</taxon>
        <taxon>Annelida</taxon>
        <taxon>Clitellata</taxon>
        <taxon>Hirudinea</taxon>
        <taxon>Rhynchobdellida</taxon>
        <taxon>Glossiphoniidae</taxon>
        <taxon>Helobdella</taxon>
    </lineage>
</organism>
<reference evidence="2" key="3">
    <citation type="submission" date="2015-06" db="UniProtKB">
        <authorList>
            <consortium name="EnsemblMetazoa"/>
        </authorList>
    </citation>
    <scope>IDENTIFICATION</scope>
</reference>
<dbReference type="CTD" id="20199801"/>
<reference evidence="1 3" key="2">
    <citation type="journal article" date="2013" name="Nature">
        <title>Insights into bilaterian evolution from three spiralian genomes.</title>
        <authorList>
            <person name="Simakov O."/>
            <person name="Marletaz F."/>
            <person name="Cho S.J."/>
            <person name="Edsinger-Gonzales E."/>
            <person name="Havlak P."/>
            <person name="Hellsten U."/>
            <person name="Kuo D.H."/>
            <person name="Larsson T."/>
            <person name="Lv J."/>
            <person name="Arendt D."/>
            <person name="Savage R."/>
            <person name="Osoegawa K."/>
            <person name="de Jong P."/>
            <person name="Grimwood J."/>
            <person name="Chapman J.A."/>
            <person name="Shapiro H."/>
            <person name="Aerts A."/>
            <person name="Otillar R.P."/>
            <person name="Terry A.Y."/>
            <person name="Boore J.L."/>
            <person name="Grigoriev I.V."/>
            <person name="Lindberg D.R."/>
            <person name="Seaver E.C."/>
            <person name="Weisblat D.A."/>
            <person name="Putnam N.H."/>
            <person name="Rokhsar D.S."/>
        </authorList>
    </citation>
    <scope>NUCLEOTIDE SEQUENCE</scope>
</reference>
<evidence type="ECO:0000313" key="2">
    <source>
        <dbReference type="EnsemblMetazoa" id="HelroP162853"/>
    </source>
</evidence>
<accession>T1ETA1</accession>
<dbReference type="Proteomes" id="UP000015101">
    <property type="component" value="Unassembled WGS sequence"/>
</dbReference>
<evidence type="ECO:0000313" key="3">
    <source>
        <dbReference type="Proteomes" id="UP000015101"/>
    </source>
</evidence>
<dbReference type="AlphaFoldDB" id="T1ETA1"/>
<keyword evidence="3" id="KW-1185">Reference proteome</keyword>
<dbReference type="EMBL" id="KB097143">
    <property type="protein sequence ID" value="ESN99330.1"/>
    <property type="molecule type" value="Genomic_DNA"/>
</dbReference>
<dbReference type="GeneID" id="20199801"/>
<dbReference type="RefSeq" id="XP_009023190.1">
    <property type="nucleotide sequence ID" value="XM_009024942.1"/>
</dbReference>
<dbReference type="EMBL" id="AMQM01001199">
    <property type="status" value="NOT_ANNOTATED_CDS"/>
    <property type="molecule type" value="Genomic_DNA"/>
</dbReference>
<sequence length="120" mass="13773">MSQDNINSMEDFDKQFNLNSSNIDVLNFNNHETMNINLRSLLLNKISELPSRKPSLQNEKERPYLTCHHSTSHPAHVPDNTITAYVTFSLRKIEPQPQGSTTAFARHASENSVTYFYFGK</sequence>
<dbReference type="InParanoid" id="T1ETA1"/>
<dbReference type="KEGG" id="hro:HELRODRAFT_162853"/>
<protein>
    <submittedName>
        <fullName evidence="1 2">Uncharacterized protein</fullName>
    </submittedName>
</protein>
<dbReference type="HOGENOM" id="CLU_2052148_0_0_1"/>
<evidence type="ECO:0000313" key="1">
    <source>
        <dbReference type="EMBL" id="ESN99330.1"/>
    </source>
</evidence>
<dbReference type="EnsemblMetazoa" id="HelroT162853">
    <property type="protein sequence ID" value="HelroP162853"/>
    <property type="gene ID" value="HelroG162853"/>
</dbReference>
<reference evidence="3" key="1">
    <citation type="submission" date="2012-12" db="EMBL/GenBank/DDBJ databases">
        <authorList>
            <person name="Hellsten U."/>
            <person name="Grimwood J."/>
            <person name="Chapman J.A."/>
            <person name="Shapiro H."/>
            <person name="Aerts A."/>
            <person name="Otillar R.P."/>
            <person name="Terry A.Y."/>
            <person name="Boore J.L."/>
            <person name="Simakov O."/>
            <person name="Marletaz F."/>
            <person name="Cho S.-J."/>
            <person name="Edsinger-Gonzales E."/>
            <person name="Havlak P."/>
            <person name="Kuo D.-H."/>
            <person name="Larsson T."/>
            <person name="Lv J."/>
            <person name="Arendt D."/>
            <person name="Savage R."/>
            <person name="Osoegawa K."/>
            <person name="de Jong P."/>
            <person name="Lindberg D.R."/>
            <person name="Seaver E.C."/>
            <person name="Weisblat D.A."/>
            <person name="Putnam N.H."/>
            <person name="Grigoriev I.V."/>
            <person name="Rokhsar D.S."/>
        </authorList>
    </citation>
    <scope>NUCLEOTIDE SEQUENCE</scope>
</reference>